<reference evidence="1 2" key="1">
    <citation type="submission" date="2023-02" db="EMBL/GenBank/DDBJ databases">
        <title>LHISI_Scaffold_Assembly.</title>
        <authorList>
            <person name="Stuart O.P."/>
            <person name="Cleave R."/>
            <person name="Magrath M.J.L."/>
            <person name="Mikheyev A.S."/>
        </authorList>
    </citation>
    <scope>NUCLEOTIDE SEQUENCE [LARGE SCALE GENOMIC DNA]</scope>
    <source>
        <strain evidence="1">Daus_M_001</strain>
        <tissue evidence="1">Leg muscle</tissue>
    </source>
</reference>
<evidence type="ECO:0000313" key="1">
    <source>
        <dbReference type="EMBL" id="KAJ8887113.1"/>
    </source>
</evidence>
<name>A0ABQ9HRV0_9NEOP</name>
<dbReference type="EMBL" id="JARBHB010000004">
    <property type="protein sequence ID" value="KAJ8887113.1"/>
    <property type="molecule type" value="Genomic_DNA"/>
</dbReference>
<organism evidence="1 2">
    <name type="scientific">Dryococelus australis</name>
    <dbReference type="NCBI Taxonomy" id="614101"/>
    <lineage>
        <taxon>Eukaryota</taxon>
        <taxon>Metazoa</taxon>
        <taxon>Ecdysozoa</taxon>
        <taxon>Arthropoda</taxon>
        <taxon>Hexapoda</taxon>
        <taxon>Insecta</taxon>
        <taxon>Pterygota</taxon>
        <taxon>Neoptera</taxon>
        <taxon>Polyneoptera</taxon>
        <taxon>Phasmatodea</taxon>
        <taxon>Verophasmatodea</taxon>
        <taxon>Anareolatae</taxon>
        <taxon>Phasmatidae</taxon>
        <taxon>Eurycanthinae</taxon>
        <taxon>Dryococelus</taxon>
    </lineage>
</organism>
<evidence type="ECO:0000313" key="2">
    <source>
        <dbReference type="Proteomes" id="UP001159363"/>
    </source>
</evidence>
<sequence length="117" mass="13123">MLIHIMFLHRTENQEKNLVSTHNPGILKAIMYQVEVLLEKVLFVIDSGASYYIIKSCYKKYLSEGSDVNFDISVATAGESLNAVNKGNITCFSDGDYIKIRDVLICENLSLQFTLGP</sequence>
<proteinExistence type="predicted"/>
<accession>A0ABQ9HRV0</accession>
<comment type="caution">
    <text evidence="1">The sequence shown here is derived from an EMBL/GenBank/DDBJ whole genome shotgun (WGS) entry which is preliminary data.</text>
</comment>
<keyword evidence="2" id="KW-1185">Reference proteome</keyword>
<protein>
    <submittedName>
        <fullName evidence="1">Uncharacterized protein</fullName>
    </submittedName>
</protein>
<gene>
    <name evidence="1" type="ORF">PR048_013328</name>
</gene>
<dbReference type="Proteomes" id="UP001159363">
    <property type="component" value="Chromosome X"/>
</dbReference>